<evidence type="ECO:0000259" key="4">
    <source>
        <dbReference type="Pfam" id="PF04577"/>
    </source>
</evidence>
<dbReference type="Pfam" id="PF04577">
    <property type="entry name" value="Glyco_transf_61"/>
    <property type="match status" value="1"/>
</dbReference>
<keyword evidence="1" id="KW-0328">Glycosyltransferase</keyword>
<sequence length="423" mass="48732">MYIMSLAKHLLTRAYSYAKKSPQRIKFFKPIWKKLSKVIGYINSLKTEMVYTTAFSLYEGSLEDWVIKNNSIEIKNEEKVSLKKDIIHVHPSKNKLPWTSRGSIMKLEYLANTPPQITNSSVLFLPNGRVLNLGDIVTPDNFLLRDFTLEPNRQSQLLKEQLKGKRVPKVKGKVAVLTVDLTGYYHWMMDLIPRFGLLREAGIRVEDIDKFLVNDYVSKFQVETFEYLGIPAKKIITSQWNPDFVADMLVVPSVLRISNMNWRVNYIRNAFLPLAKLTNDLPKRIYISRGQVTHRRLINEAEVFSLLQDFGFTKIVMEDYNFQEQISLMANADVIVAPHGAGLTNIAFCKPNSKIIEIASPKAINPLFWLMSCQLEDIQYFYVFAEGEILDTTDRDKTKIYNNDDMTVSIEELKVALEVAEII</sequence>
<name>A0A1I2IP79_9BACT</name>
<keyword evidence="3" id="KW-0325">Glycoprotein</keyword>
<evidence type="ECO:0000256" key="3">
    <source>
        <dbReference type="ARBA" id="ARBA00023180"/>
    </source>
</evidence>
<dbReference type="STRING" id="1003.SAMN04488541_103449"/>
<accession>A0A1I2IP79</accession>
<feature type="domain" description="Glycosyltransferase 61 catalytic" evidence="4">
    <location>
        <begin position="184"/>
        <end position="356"/>
    </location>
</feature>
<reference evidence="5 6" key="1">
    <citation type="submission" date="2016-10" db="EMBL/GenBank/DDBJ databases">
        <authorList>
            <person name="de Groot N.N."/>
        </authorList>
    </citation>
    <scope>NUCLEOTIDE SEQUENCE [LARGE SCALE GENOMIC DNA]</scope>
    <source>
        <strain>GEY</strain>
        <strain evidence="6">DSM 9560</strain>
    </source>
</reference>
<keyword evidence="6" id="KW-1185">Reference proteome</keyword>
<evidence type="ECO:0000313" key="5">
    <source>
        <dbReference type="EMBL" id="SFF44064.1"/>
    </source>
</evidence>
<gene>
    <name evidence="5" type="ORF">SAMN04488541_103449</name>
</gene>
<dbReference type="InterPro" id="IPR007657">
    <property type="entry name" value="Glycosyltransferase_61"/>
</dbReference>
<organism evidence="5 6">
    <name type="scientific">Thermoflexibacter ruber</name>
    <dbReference type="NCBI Taxonomy" id="1003"/>
    <lineage>
        <taxon>Bacteria</taxon>
        <taxon>Pseudomonadati</taxon>
        <taxon>Bacteroidota</taxon>
        <taxon>Cytophagia</taxon>
        <taxon>Cytophagales</taxon>
        <taxon>Thermoflexibacteraceae</taxon>
        <taxon>Thermoflexibacter</taxon>
    </lineage>
</organism>
<evidence type="ECO:0000256" key="2">
    <source>
        <dbReference type="ARBA" id="ARBA00022679"/>
    </source>
</evidence>
<keyword evidence="2" id="KW-0808">Transferase</keyword>
<dbReference type="EMBL" id="FONY01000034">
    <property type="protein sequence ID" value="SFF44064.1"/>
    <property type="molecule type" value="Genomic_DNA"/>
</dbReference>
<protein>
    <recommendedName>
        <fullName evidence="4">Glycosyltransferase 61 catalytic domain-containing protein</fullName>
    </recommendedName>
</protein>
<proteinExistence type="predicted"/>
<dbReference type="GO" id="GO:0016757">
    <property type="term" value="F:glycosyltransferase activity"/>
    <property type="evidence" value="ECO:0007669"/>
    <property type="project" value="UniProtKB-KW"/>
</dbReference>
<dbReference type="Proteomes" id="UP000199513">
    <property type="component" value="Unassembled WGS sequence"/>
</dbReference>
<dbReference type="PANTHER" id="PTHR20961">
    <property type="entry name" value="GLYCOSYLTRANSFERASE"/>
    <property type="match status" value="1"/>
</dbReference>
<dbReference type="AlphaFoldDB" id="A0A1I2IP79"/>
<evidence type="ECO:0000256" key="1">
    <source>
        <dbReference type="ARBA" id="ARBA00022676"/>
    </source>
</evidence>
<dbReference type="InterPro" id="IPR049625">
    <property type="entry name" value="Glyco_transf_61_cat"/>
</dbReference>
<evidence type="ECO:0000313" key="6">
    <source>
        <dbReference type="Proteomes" id="UP000199513"/>
    </source>
</evidence>